<comment type="caution">
    <text evidence="5">The sequence shown here is derived from an EMBL/GenBank/DDBJ whole genome shotgun (WGS) entry which is preliminary data.</text>
</comment>
<feature type="compositionally biased region" description="Basic and acidic residues" evidence="1">
    <location>
        <begin position="374"/>
        <end position="385"/>
    </location>
</feature>
<dbReference type="AlphaFoldDB" id="A0A934W4Y0"/>
<dbReference type="EMBL" id="JAEPES010000003">
    <property type="protein sequence ID" value="MBK4347940.1"/>
    <property type="molecule type" value="Genomic_DNA"/>
</dbReference>
<feature type="transmembrane region" description="Helical" evidence="2">
    <location>
        <begin position="398"/>
        <end position="418"/>
    </location>
</feature>
<keyword evidence="2" id="KW-0472">Membrane</keyword>
<evidence type="ECO:0000259" key="3">
    <source>
        <dbReference type="Pfam" id="PF10708"/>
    </source>
</evidence>
<organism evidence="5 6">
    <name type="scientific">Lacisediminihabitans changchengi</name>
    <dbReference type="NCBI Taxonomy" id="2787634"/>
    <lineage>
        <taxon>Bacteria</taxon>
        <taxon>Bacillati</taxon>
        <taxon>Actinomycetota</taxon>
        <taxon>Actinomycetes</taxon>
        <taxon>Micrococcales</taxon>
        <taxon>Microbacteriaceae</taxon>
        <taxon>Lacisediminihabitans</taxon>
    </lineage>
</organism>
<protein>
    <submittedName>
        <fullName evidence="5">DUF2510 domain-containing protein</fullName>
    </submittedName>
</protein>
<feature type="compositionally biased region" description="Low complexity" evidence="1">
    <location>
        <begin position="134"/>
        <end position="148"/>
    </location>
</feature>
<reference evidence="5" key="1">
    <citation type="submission" date="2021-01" db="EMBL/GenBank/DDBJ databases">
        <title>Lacisediminihabitans sp. nov. strain G11-30, isolated from Antarctic Soil.</title>
        <authorList>
            <person name="Li J."/>
        </authorList>
    </citation>
    <scope>NUCLEOTIDE SEQUENCE</scope>
    <source>
        <strain evidence="5">G11-30</strain>
    </source>
</reference>
<dbReference type="InterPro" id="IPR018929">
    <property type="entry name" value="DUF2510"/>
</dbReference>
<gene>
    <name evidence="4" type="ORF">IV501_04765</name>
    <name evidence="5" type="ORF">IV501_09860</name>
</gene>
<accession>A0A934W4Y0</accession>
<feature type="transmembrane region" description="Helical" evidence="2">
    <location>
        <begin position="438"/>
        <end position="457"/>
    </location>
</feature>
<proteinExistence type="predicted"/>
<dbReference type="Pfam" id="PF10708">
    <property type="entry name" value="DUF2510"/>
    <property type="match status" value="1"/>
</dbReference>
<dbReference type="EMBL" id="JAEPES010000001">
    <property type="protein sequence ID" value="MBK4346937.1"/>
    <property type="molecule type" value="Genomic_DNA"/>
</dbReference>
<feature type="domain" description="DUF2510" evidence="3">
    <location>
        <begin position="13"/>
        <end position="45"/>
    </location>
</feature>
<feature type="compositionally biased region" description="Acidic residues" evidence="1">
    <location>
        <begin position="159"/>
        <end position="172"/>
    </location>
</feature>
<evidence type="ECO:0000313" key="4">
    <source>
        <dbReference type="EMBL" id="MBK4346937.1"/>
    </source>
</evidence>
<feature type="region of interest" description="Disordered" evidence="1">
    <location>
        <begin position="38"/>
        <end position="65"/>
    </location>
</feature>
<feature type="compositionally biased region" description="Basic and acidic residues" evidence="1">
    <location>
        <begin position="117"/>
        <end position="133"/>
    </location>
</feature>
<feature type="region of interest" description="Disordered" evidence="1">
    <location>
        <begin position="77"/>
        <end position="172"/>
    </location>
</feature>
<feature type="transmembrane region" description="Helical" evidence="2">
    <location>
        <begin position="495"/>
        <end position="520"/>
    </location>
</feature>
<feature type="compositionally biased region" description="Low complexity" evidence="1">
    <location>
        <begin position="92"/>
        <end position="116"/>
    </location>
</feature>
<dbReference type="RefSeq" id="WP_200555219.1">
    <property type="nucleotide sequence ID" value="NZ_JAEPES010000001.1"/>
</dbReference>
<evidence type="ECO:0000256" key="2">
    <source>
        <dbReference type="SAM" id="Phobius"/>
    </source>
</evidence>
<name>A0A934W4Y0_9MICO</name>
<keyword evidence="2" id="KW-1133">Transmembrane helix</keyword>
<sequence length="526" mass="53703">MAGNSDRPPAPPAGWFADPAGSPYLRWWDGDGWTDNFIDARTGAPPAELASAPAPRGAIAASASAEPTVVEHSASWFGDGSSAGAAPDEPESPVVAASAGSAVSAGSAGSAEAPPLTRREARARERLAEEARANAETVAPVESVPVESVPDEPVRFEPEPIEPEPIEPEPIEPEPVDHIVEVEDEQLLAQPVSAARAVDSLGEVSEPDAVAPPEESATVMPSSAIGSIGIPSPEPLQIDLPIDLPVDSAPEHVEATSANPLPGAIPLPSPVPLPGSTVAAPSLADFVTGPTPAGATVTPPAPASSPRSDELFDFAGITPTGAMPVASPVTALGPVNAWATAPTPAAKDAFPLALGDGPTYTPMETRRPSMARGARSDGARSDSARSDAAGTDAGVATWAVWVFAALPVLHLALAWLVFDLASPANVNSTDANLTQASVLRWAVLLGPIILYLVFAALDRWTLLRDGQPSVAPVAYAIVPPLYLAIRVVRMGIRALAPLVVWVVLAAAAAAVLIFALPAVLADLTGS</sequence>
<feature type="compositionally biased region" description="Low complexity" evidence="1">
    <location>
        <begin position="44"/>
        <end position="65"/>
    </location>
</feature>
<dbReference type="Proteomes" id="UP000636458">
    <property type="component" value="Unassembled WGS sequence"/>
</dbReference>
<feature type="region of interest" description="Disordered" evidence="1">
    <location>
        <begin position="361"/>
        <end position="387"/>
    </location>
</feature>
<evidence type="ECO:0000256" key="1">
    <source>
        <dbReference type="SAM" id="MobiDB-lite"/>
    </source>
</evidence>
<keyword evidence="6" id="KW-1185">Reference proteome</keyword>
<feature type="transmembrane region" description="Helical" evidence="2">
    <location>
        <begin position="469"/>
        <end position="488"/>
    </location>
</feature>
<evidence type="ECO:0000313" key="5">
    <source>
        <dbReference type="EMBL" id="MBK4347940.1"/>
    </source>
</evidence>
<keyword evidence="2" id="KW-0812">Transmembrane</keyword>
<evidence type="ECO:0000313" key="6">
    <source>
        <dbReference type="Proteomes" id="UP000636458"/>
    </source>
</evidence>